<evidence type="ECO:0000313" key="3">
    <source>
        <dbReference type="Proteomes" id="UP000008021"/>
    </source>
</evidence>
<accession>A0A0E0D5V6</accession>
<evidence type="ECO:0000256" key="1">
    <source>
        <dbReference type="SAM" id="MobiDB-lite"/>
    </source>
</evidence>
<protein>
    <submittedName>
        <fullName evidence="2">Uncharacterized protein</fullName>
    </submittedName>
</protein>
<reference evidence="2" key="1">
    <citation type="submission" date="2015-04" db="UniProtKB">
        <authorList>
            <consortium name="EnsemblPlants"/>
        </authorList>
    </citation>
    <scope>IDENTIFICATION</scope>
</reference>
<feature type="region of interest" description="Disordered" evidence="1">
    <location>
        <begin position="56"/>
        <end position="77"/>
    </location>
</feature>
<keyword evidence="3" id="KW-1185">Reference proteome</keyword>
<dbReference type="AlphaFoldDB" id="A0A0E0D5V6"/>
<sequence length="141" mass="15682">MPSQRQNPRNVSCRPSPLPDDIVSIPAVSPVISSHLICTRHATRYAPPGSSWYLAGETSAPPPSRSRLLQTQHPRRRGAAWRLVSTHPSLPRSYANAGRRIGYRGTPPPVSLIWFLPLLPFGSRKQRFGAGERAHGYFLPR</sequence>
<dbReference type="Gramene" id="OMERI03G29070.1">
    <property type="protein sequence ID" value="OMERI03G29070.1"/>
    <property type="gene ID" value="OMERI03G29070"/>
</dbReference>
<proteinExistence type="predicted"/>
<organism evidence="2">
    <name type="scientific">Oryza meridionalis</name>
    <dbReference type="NCBI Taxonomy" id="40149"/>
    <lineage>
        <taxon>Eukaryota</taxon>
        <taxon>Viridiplantae</taxon>
        <taxon>Streptophyta</taxon>
        <taxon>Embryophyta</taxon>
        <taxon>Tracheophyta</taxon>
        <taxon>Spermatophyta</taxon>
        <taxon>Magnoliopsida</taxon>
        <taxon>Liliopsida</taxon>
        <taxon>Poales</taxon>
        <taxon>Poaceae</taxon>
        <taxon>BOP clade</taxon>
        <taxon>Oryzoideae</taxon>
        <taxon>Oryzeae</taxon>
        <taxon>Oryzinae</taxon>
        <taxon>Oryza</taxon>
    </lineage>
</organism>
<evidence type="ECO:0000313" key="2">
    <source>
        <dbReference type="EnsemblPlants" id="OMERI03G29070.1"/>
    </source>
</evidence>
<dbReference type="EnsemblPlants" id="OMERI03G29070.1">
    <property type="protein sequence ID" value="OMERI03G29070.1"/>
    <property type="gene ID" value="OMERI03G29070"/>
</dbReference>
<reference evidence="2" key="2">
    <citation type="submission" date="2018-05" db="EMBL/GenBank/DDBJ databases">
        <title>OmerRS3 (Oryza meridionalis Reference Sequence Version 3).</title>
        <authorList>
            <person name="Zhang J."/>
            <person name="Kudrna D."/>
            <person name="Lee S."/>
            <person name="Talag J."/>
            <person name="Welchert J."/>
            <person name="Wing R.A."/>
        </authorList>
    </citation>
    <scope>NUCLEOTIDE SEQUENCE [LARGE SCALE GENOMIC DNA]</scope>
    <source>
        <strain evidence="2">cv. OR44</strain>
    </source>
</reference>
<name>A0A0E0D5V6_9ORYZ</name>
<dbReference type="HOGENOM" id="CLU_1828390_0_0_1"/>
<dbReference type="Proteomes" id="UP000008021">
    <property type="component" value="Chromosome 3"/>
</dbReference>